<feature type="compositionally biased region" description="Basic and acidic residues" evidence="1">
    <location>
        <begin position="28"/>
        <end position="38"/>
    </location>
</feature>
<evidence type="ECO:0000313" key="2">
    <source>
        <dbReference type="EMBL" id="KAJ8551530.1"/>
    </source>
</evidence>
<organism evidence="2 3">
    <name type="scientific">Anisodus acutangulus</name>
    <dbReference type="NCBI Taxonomy" id="402998"/>
    <lineage>
        <taxon>Eukaryota</taxon>
        <taxon>Viridiplantae</taxon>
        <taxon>Streptophyta</taxon>
        <taxon>Embryophyta</taxon>
        <taxon>Tracheophyta</taxon>
        <taxon>Spermatophyta</taxon>
        <taxon>Magnoliopsida</taxon>
        <taxon>eudicotyledons</taxon>
        <taxon>Gunneridae</taxon>
        <taxon>Pentapetalae</taxon>
        <taxon>asterids</taxon>
        <taxon>lamiids</taxon>
        <taxon>Solanales</taxon>
        <taxon>Solanaceae</taxon>
        <taxon>Solanoideae</taxon>
        <taxon>Hyoscyameae</taxon>
        <taxon>Anisodus</taxon>
    </lineage>
</organism>
<protein>
    <submittedName>
        <fullName evidence="2">Uncharacterized protein</fullName>
    </submittedName>
</protein>
<evidence type="ECO:0000313" key="3">
    <source>
        <dbReference type="Proteomes" id="UP001152561"/>
    </source>
</evidence>
<proteinExistence type="predicted"/>
<dbReference type="Proteomes" id="UP001152561">
    <property type="component" value="Unassembled WGS sequence"/>
</dbReference>
<evidence type="ECO:0000256" key="1">
    <source>
        <dbReference type="SAM" id="MobiDB-lite"/>
    </source>
</evidence>
<comment type="caution">
    <text evidence="2">The sequence shown here is derived from an EMBL/GenBank/DDBJ whole genome shotgun (WGS) entry which is preliminary data.</text>
</comment>
<sequence>MASQKEYLLREFIAGLDAQDQKLFEKLRSEQSTNKHDSFLSNHPPIDTKENGDVKMVIDEKSLNPDRKIKDDEFDEKVHKEFLQWKRKKVYEEEK</sequence>
<feature type="region of interest" description="Disordered" evidence="1">
    <location>
        <begin position="28"/>
        <end position="51"/>
    </location>
</feature>
<gene>
    <name evidence="2" type="ORF">K7X08_021545</name>
</gene>
<accession>A0A9Q1REG8</accession>
<reference evidence="3" key="1">
    <citation type="journal article" date="2023" name="Proc. Natl. Acad. Sci. U.S.A.">
        <title>Genomic and structural basis for evolution of tropane alkaloid biosynthesis.</title>
        <authorList>
            <person name="Wanga Y.-J."/>
            <person name="Taina T."/>
            <person name="Yua J.-Y."/>
            <person name="Lia J."/>
            <person name="Xua B."/>
            <person name="Chenc J."/>
            <person name="D'Auriad J.C."/>
            <person name="Huanga J.-P."/>
            <person name="Huanga S.-X."/>
        </authorList>
    </citation>
    <scope>NUCLEOTIDE SEQUENCE [LARGE SCALE GENOMIC DNA]</scope>
    <source>
        <strain evidence="3">cv. KIB-2019</strain>
    </source>
</reference>
<name>A0A9Q1REG8_9SOLA</name>
<dbReference type="EMBL" id="JAJAGQ010000010">
    <property type="protein sequence ID" value="KAJ8551530.1"/>
    <property type="molecule type" value="Genomic_DNA"/>
</dbReference>
<dbReference type="AlphaFoldDB" id="A0A9Q1REG8"/>
<keyword evidence="3" id="KW-1185">Reference proteome</keyword>